<evidence type="ECO:0000313" key="3">
    <source>
        <dbReference type="Proteomes" id="UP000002028"/>
    </source>
</evidence>
<feature type="transmembrane region" description="Helical" evidence="1">
    <location>
        <begin position="160"/>
        <end position="185"/>
    </location>
</feature>
<keyword evidence="1" id="KW-1133">Transmembrane helix</keyword>
<protein>
    <submittedName>
        <fullName evidence="2">PepSY-associated TM helix domain protein</fullName>
    </submittedName>
</protein>
<proteinExistence type="predicted"/>
<keyword evidence="3" id="KW-1185">Reference proteome</keyword>
<dbReference type="eggNOG" id="COG3295">
    <property type="taxonomic scope" value="Bacteria"/>
</dbReference>
<dbReference type="Proteomes" id="UP000002028">
    <property type="component" value="Chromosome"/>
</dbReference>
<accession>D2QNU4</accession>
<dbReference type="PANTHER" id="PTHR40115:SF1">
    <property type="entry name" value="INNER MEMBRANE PROTEIN WITH PEPSY TM HELIX"/>
    <property type="match status" value="1"/>
</dbReference>
<evidence type="ECO:0000256" key="1">
    <source>
        <dbReference type="SAM" id="Phobius"/>
    </source>
</evidence>
<name>D2QNU4_SPILD</name>
<reference evidence="2 3" key="1">
    <citation type="journal article" date="2010" name="Stand. Genomic Sci.">
        <title>Complete genome sequence of Spirosoma linguale type strain (1).</title>
        <authorList>
            <person name="Lail K."/>
            <person name="Sikorski J."/>
            <person name="Saunders E."/>
            <person name="Lapidus A."/>
            <person name="Glavina Del Rio T."/>
            <person name="Copeland A."/>
            <person name="Tice H."/>
            <person name="Cheng J.-F."/>
            <person name="Lucas S."/>
            <person name="Nolan M."/>
            <person name="Bruce D."/>
            <person name="Goodwin L."/>
            <person name="Pitluck S."/>
            <person name="Ivanova N."/>
            <person name="Mavromatis K."/>
            <person name="Ovchinnikova G."/>
            <person name="Pati A."/>
            <person name="Chen A."/>
            <person name="Palaniappan K."/>
            <person name="Land M."/>
            <person name="Hauser L."/>
            <person name="Chang Y.-J."/>
            <person name="Jeffries C.D."/>
            <person name="Chain P."/>
            <person name="Brettin T."/>
            <person name="Detter J.C."/>
            <person name="Schuetze A."/>
            <person name="Rohde M."/>
            <person name="Tindall B.J."/>
            <person name="Goeker M."/>
            <person name="Bristow J."/>
            <person name="Eisen J.A."/>
            <person name="Markowitz V."/>
            <person name="Hugenholtz P."/>
            <person name="Kyrpides N.C."/>
            <person name="Klenk H.-P."/>
            <person name="Chen F."/>
        </authorList>
    </citation>
    <scope>NUCLEOTIDE SEQUENCE [LARGE SCALE GENOMIC DNA]</scope>
    <source>
        <strain evidence="3">ATCC 33905 / DSM 74 / LMG 10896 / Claus 1</strain>
    </source>
</reference>
<dbReference type="PANTHER" id="PTHR40115">
    <property type="entry name" value="INNER MEMBRANE PROTEIN WITH PEPSY TM HELIX"/>
    <property type="match status" value="1"/>
</dbReference>
<sequence>MPAEPSDVRSKSGNNTAAKRRIAAVTRWLHIYLSMISFVIVLFFAVTGLTLNHADWFDDQFQTNELTGKVPLAWVKTADTSAINKLGIVEHLRNTHGVKGAVSDMRLEADQVSVSFRGPGYTADAVVKRDNGTYQLTETRMGMVSILNDLHKGRDTGKSWSWAIDGSAIFMTLISATGLILLLFLKKRRTSGLLLAGIGFLIVYLIYAFALS</sequence>
<feature type="transmembrane region" description="Helical" evidence="1">
    <location>
        <begin position="192"/>
        <end position="210"/>
    </location>
</feature>
<dbReference type="HOGENOM" id="CLU_114004_0_0_10"/>
<keyword evidence="1" id="KW-0812">Transmembrane</keyword>
<keyword evidence="1" id="KW-0472">Membrane</keyword>
<organism evidence="2 3">
    <name type="scientific">Spirosoma linguale (strain ATCC 33905 / DSM 74 / LMG 10896 / Claus 1)</name>
    <dbReference type="NCBI Taxonomy" id="504472"/>
    <lineage>
        <taxon>Bacteria</taxon>
        <taxon>Pseudomonadati</taxon>
        <taxon>Bacteroidota</taxon>
        <taxon>Cytophagia</taxon>
        <taxon>Cytophagales</taxon>
        <taxon>Cytophagaceae</taxon>
        <taxon>Spirosoma</taxon>
    </lineage>
</organism>
<dbReference type="EMBL" id="CP001769">
    <property type="protein sequence ID" value="ADB37550.1"/>
    <property type="molecule type" value="Genomic_DNA"/>
</dbReference>
<feature type="transmembrane region" description="Helical" evidence="1">
    <location>
        <begin position="29"/>
        <end position="51"/>
    </location>
</feature>
<dbReference type="Pfam" id="PF16357">
    <property type="entry name" value="PepSY_TM_like_2"/>
    <property type="match status" value="1"/>
</dbReference>
<dbReference type="STRING" id="504472.Slin_1500"/>
<dbReference type="KEGG" id="sli:Slin_1500"/>
<dbReference type="AlphaFoldDB" id="D2QNU4"/>
<dbReference type="InterPro" id="IPR032307">
    <property type="entry name" value="PepSY_TM-like_2"/>
</dbReference>
<evidence type="ECO:0000313" key="2">
    <source>
        <dbReference type="EMBL" id="ADB37550.1"/>
    </source>
</evidence>
<gene>
    <name evidence="2" type="ordered locus">Slin_1500</name>
</gene>